<feature type="signal peptide" evidence="1">
    <location>
        <begin position="1"/>
        <end position="16"/>
    </location>
</feature>
<evidence type="ECO:0000313" key="3">
    <source>
        <dbReference type="Proteomes" id="UP001152747"/>
    </source>
</evidence>
<reference evidence="2" key="1">
    <citation type="submission" date="2022-11" db="EMBL/GenBank/DDBJ databases">
        <authorList>
            <person name="Kikuchi T."/>
        </authorList>
    </citation>
    <scope>NUCLEOTIDE SEQUENCE</scope>
    <source>
        <strain evidence="2">PS1010</strain>
    </source>
</reference>
<dbReference type="EMBL" id="CANHGI010000005">
    <property type="protein sequence ID" value="CAI5453570.1"/>
    <property type="molecule type" value="Genomic_DNA"/>
</dbReference>
<feature type="chain" id="PRO_5040205201" evidence="1">
    <location>
        <begin position="17"/>
        <end position="145"/>
    </location>
</feature>
<accession>A0A9P1IYV3</accession>
<sequence>MPKIFWILVGISGALCQYPTAPKIPEPIPDRHQTSSKSYAISQAYQIYPRYLPFYSEVNTIGKPYEIYSRRPEVVKNRNLNLNLGHQIQNQIQGYGMVKSKIPAPTFYGAPFRGSVIKNNNNENSIDTWDSLEKNLNFSPRSSEN</sequence>
<name>A0A9P1IYV3_9PELO</name>
<organism evidence="2 3">
    <name type="scientific">Caenorhabditis angaria</name>
    <dbReference type="NCBI Taxonomy" id="860376"/>
    <lineage>
        <taxon>Eukaryota</taxon>
        <taxon>Metazoa</taxon>
        <taxon>Ecdysozoa</taxon>
        <taxon>Nematoda</taxon>
        <taxon>Chromadorea</taxon>
        <taxon>Rhabditida</taxon>
        <taxon>Rhabditina</taxon>
        <taxon>Rhabditomorpha</taxon>
        <taxon>Rhabditoidea</taxon>
        <taxon>Rhabditidae</taxon>
        <taxon>Peloderinae</taxon>
        <taxon>Caenorhabditis</taxon>
    </lineage>
</organism>
<evidence type="ECO:0000256" key="1">
    <source>
        <dbReference type="SAM" id="SignalP"/>
    </source>
</evidence>
<keyword evidence="1" id="KW-0732">Signal</keyword>
<comment type="caution">
    <text evidence="2">The sequence shown here is derived from an EMBL/GenBank/DDBJ whole genome shotgun (WGS) entry which is preliminary data.</text>
</comment>
<protein>
    <submittedName>
        <fullName evidence="2">Uncharacterized protein</fullName>
    </submittedName>
</protein>
<dbReference type="Proteomes" id="UP001152747">
    <property type="component" value="Unassembled WGS sequence"/>
</dbReference>
<proteinExistence type="predicted"/>
<gene>
    <name evidence="2" type="ORF">CAMP_LOCUS16207</name>
</gene>
<keyword evidence="3" id="KW-1185">Reference proteome</keyword>
<dbReference type="AlphaFoldDB" id="A0A9P1IYV3"/>
<evidence type="ECO:0000313" key="2">
    <source>
        <dbReference type="EMBL" id="CAI5453570.1"/>
    </source>
</evidence>